<dbReference type="InterPro" id="IPR024706">
    <property type="entry name" value="Peroxiredoxin_AhpC-typ"/>
</dbReference>
<dbReference type="InterPro" id="IPR050924">
    <property type="entry name" value="Peroxiredoxin_BCP/PrxQ"/>
</dbReference>
<dbReference type="EC" id="1.11.1.24" evidence="3"/>
<keyword evidence="7" id="KW-1015">Disulfide bond</keyword>
<dbReference type="Pfam" id="PF00578">
    <property type="entry name" value="AhpC-TSA"/>
    <property type="match status" value="1"/>
</dbReference>
<evidence type="ECO:0000256" key="10">
    <source>
        <dbReference type="ARBA" id="ARBA00038489"/>
    </source>
</evidence>
<evidence type="ECO:0000256" key="7">
    <source>
        <dbReference type="ARBA" id="ARBA00023157"/>
    </source>
</evidence>
<evidence type="ECO:0000256" key="2">
    <source>
        <dbReference type="ARBA" id="ARBA00011245"/>
    </source>
</evidence>
<dbReference type="SUPFAM" id="SSF52833">
    <property type="entry name" value="Thioredoxin-like"/>
    <property type="match status" value="1"/>
</dbReference>
<evidence type="ECO:0000256" key="5">
    <source>
        <dbReference type="ARBA" id="ARBA00022862"/>
    </source>
</evidence>
<evidence type="ECO:0000313" key="15">
    <source>
        <dbReference type="Proteomes" id="UP001523550"/>
    </source>
</evidence>
<evidence type="ECO:0000259" key="13">
    <source>
        <dbReference type="PROSITE" id="PS51352"/>
    </source>
</evidence>
<keyword evidence="15" id="KW-1185">Reference proteome</keyword>
<gene>
    <name evidence="14" type="ORF">J2T60_000448</name>
</gene>
<keyword evidence="4 14" id="KW-0575">Peroxidase</keyword>
<dbReference type="InterPro" id="IPR013766">
    <property type="entry name" value="Thioredoxin_domain"/>
</dbReference>
<dbReference type="Gene3D" id="3.40.30.10">
    <property type="entry name" value="Glutaredoxin"/>
    <property type="match status" value="1"/>
</dbReference>
<evidence type="ECO:0000256" key="4">
    <source>
        <dbReference type="ARBA" id="ARBA00022559"/>
    </source>
</evidence>
<dbReference type="PROSITE" id="PS51352">
    <property type="entry name" value="THIOREDOXIN_2"/>
    <property type="match status" value="1"/>
</dbReference>
<comment type="subunit">
    <text evidence="2">Monomer.</text>
</comment>
<comment type="catalytic activity">
    <reaction evidence="12">
        <text>a hydroperoxide + [thioredoxin]-dithiol = an alcohol + [thioredoxin]-disulfide + H2O</text>
        <dbReference type="Rhea" id="RHEA:62620"/>
        <dbReference type="Rhea" id="RHEA-COMP:10698"/>
        <dbReference type="Rhea" id="RHEA-COMP:10700"/>
        <dbReference type="ChEBI" id="CHEBI:15377"/>
        <dbReference type="ChEBI" id="CHEBI:29950"/>
        <dbReference type="ChEBI" id="CHEBI:30879"/>
        <dbReference type="ChEBI" id="CHEBI:35924"/>
        <dbReference type="ChEBI" id="CHEBI:50058"/>
        <dbReference type="EC" id="1.11.1.24"/>
    </reaction>
</comment>
<dbReference type="Proteomes" id="UP001523550">
    <property type="component" value="Unassembled WGS sequence"/>
</dbReference>
<dbReference type="PIRSF" id="PIRSF000239">
    <property type="entry name" value="AHPC"/>
    <property type="match status" value="1"/>
</dbReference>
<comment type="caution">
    <text evidence="14">The sequence shown here is derived from an EMBL/GenBank/DDBJ whole genome shotgun (WGS) entry which is preliminary data.</text>
</comment>
<name>A0ABT1G7Z9_9GAMM</name>
<comment type="function">
    <text evidence="1">Thiol-specific peroxidase that catalyzes the reduction of hydrogen peroxide and organic hydroperoxides to water and alcohols, respectively. Plays a role in cell protection against oxidative stress by detoxifying peroxides and as sensor of hydrogen peroxide-mediated signaling events.</text>
</comment>
<evidence type="ECO:0000256" key="8">
    <source>
        <dbReference type="ARBA" id="ARBA00023284"/>
    </source>
</evidence>
<dbReference type="GO" id="GO:0140824">
    <property type="term" value="F:thioredoxin-dependent peroxiredoxin activity"/>
    <property type="evidence" value="ECO:0007669"/>
    <property type="project" value="UniProtKB-EC"/>
</dbReference>
<dbReference type="PANTHER" id="PTHR42801">
    <property type="entry name" value="THIOREDOXIN-DEPENDENT PEROXIDE REDUCTASE"/>
    <property type="match status" value="1"/>
</dbReference>
<evidence type="ECO:0000256" key="6">
    <source>
        <dbReference type="ARBA" id="ARBA00023002"/>
    </source>
</evidence>
<dbReference type="InterPro" id="IPR000866">
    <property type="entry name" value="AhpC/TSA"/>
</dbReference>
<dbReference type="PANTHER" id="PTHR42801:SF4">
    <property type="entry name" value="AHPC_TSA FAMILY PROTEIN"/>
    <property type="match status" value="1"/>
</dbReference>
<evidence type="ECO:0000313" key="14">
    <source>
        <dbReference type="EMBL" id="MCP1726483.1"/>
    </source>
</evidence>
<organism evidence="14 15">
    <name type="scientific">Natronospira proteinivora</name>
    <dbReference type="NCBI Taxonomy" id="1807133"/>
    <lineage>
        <taxon>Bacteria</taxon>
        <taxon>Pseudomonadati</taxon>
        <taxon>Pseudomonadota</taxon>
        <taxon>Gammaproteobacteria</taxon>
        <taxon>Natronospirales</taxon>
        <taxon>Natronospiraceae</taxon>
        <taxon>Natronospira</taxon>
    </lineage>
</organism>
<comment type="similarity">
    <text evidence="10">Belongs to the peroxiredoxin family. BCP/PrxQ subfamily.</text>
</comment>
<protein>
    <recommendedName>
        <fullName evidence="3">thioredoxin-dependent peroxiredoxin</fullName>
        <ecNumber evidence="3">1.11.1.24</ecNumber>
    </recommendedName>
    <alternativeName>
        <fullName evidence="9">Thioredoxin peroxidase</fullName>
    </alternativeName>
    <alternativeName>
        <fullName evidence="11">Thioredoxin-dependent peroxiredoxin Bcp</fullName>
    </alternativeName>
</protein>
<evidence type="ECO:0000256" key="1">
    <source>
        <dbReference type="ARBA" id="ARBA00003330"/>
    </source>
</evidence>
<accession>A0ABT1G7Z9</accession>
<evidence type="ECO:0000256" key="12">
    <source>
        <dbReference type="ARBA" id="ARBA00049091"/>
    </source>
</evidence>
<dbReference type="EMBL" id="JALJYF010000001">
    <property type="protein sequence ID" value="MCP1726483.1"/>
    <property type="molecule type" value="Genomic_DNA"/>
</dbReference>
<feature type="domain" description="Thioredoxin" evidence="13">
    <location>
        <begin position="4"/>
        <end position="157"/>
    </location>
</feature>
<dbReference type="CDD" id="cd03017">
    <property type="entry name" value="PRX_BCP"/>
    <property type="match status" value="1"/>
</dbReference>
<dbReference type="InterPro" id="IPR036249">
    <property type="entry name" value="Thioredoxin-like_sf"/>
</dbReference>
<proteinExistence type="inferred from homology"/>
<reference evidence="14 15" key="1">
    <citation type="submission" date="2022-03" db="EMBL/GenBank/DDBJ databases">
        <title>Genomic Encyclopedia of Type Strains, Phase III (KMG-III): the genomes of soil and plant-associated and newly described type strains.</title>
        <authorList>
            <person name="Whitman W."/>
        </authorList>
    </citation>
    <scope>NUCLEOTIDE SEQUENCE [LARGE SCALE GENOMIC DNA]</scope>
    <source>
        <strain evidence="14 15">BSker1</strain>
    </source>
</reference>
<dbReference type="RefSeq" id="WP_253444844.1">
    <property type="nucleotide sequence ID" value="NZ_JALJYF010000001.1"/>
</dbReference>
<keyword evidence="8" id="KW-0676">Redox-active center</keyword>
<evidence type="ECO:0000256" key="9">
    <source>
        <dbReference type="ARBA" id="ARBA00032824"/>
    </source>
</evidence>
<keyword evidence="6 14" id="KW-0560">Oxidoreductase</keyword>
<keyword evidence="5" id="KW-0049">Antioxidant</keyword>
<sequence length="159" mass="18131">MSTLEVGKKIEDFSLPATGDQTLSLSDFKGRNLVIYFYPKDSTPGCTTEGQDFRDRYAAFQKLDTDILGVSRDGIKSHENFKAKQEFPFELLSDKEETLCRQFDVIKEKNMFGKKSLGVERSTFLVDKKGVLRREWRKVKVKGHVEEVLEAVKELEAAG</sequence>
<evidence type="ECO:0000256" key="3">
    <source>
        <dbReference type="ARBA" id="ARBA00013017"/>
    </source>
</evidence>
<evidence type="ECO:0000256" key="11">
    <source>
        <dbReference type="ARBA" id="ARBA00042639"/>
    </source>
</evidence>